<evidence type="ECO:0000259" key="2">
    <source>
        <dbReference type="Pfam" id="PF07589"/>
    </source>
</evidence>
<keyword evidence="4" id="KW-1185">Reference proteome</keyword>
<dbReference type="InterPro" id="IPR013424">
    <property type="entry name" value="Ice-binding_C"/>
</dbReference>
<organism evidence="3 4">
    <name type="scientific">Amantichitinum ursilacus</name>
    <dbReference type="NCBI Taxonomy" id="857265"/>
    <lineage>
        <taxon>Bacteria</taxon>
        <taxon>Pseudomonadati</taxon>
        <taxon>Pseudomonadota</taxon>
        <taxon>Betaproteobacteria</taxon>
        <taxon>Neisseriales</taxon>
        <taxon>Chitinibacteraceae</taxon>
        <taxon>Amantichitinum</taxon>
    </lineage>
</organism>
<dbReference type="RefSeq" id="WP_083458737.1">
    <property type="nucleotide sequence ID" value="NZ_LAQT01000002.1"/>
</dbReference>
<name>A0A0N0XKS5_9NEIS</name>
<reference evidence="3 4" key="1">
    <citation type="submission" date="2015-07" db="EMBL/GenBank/DDBJ databases">
        <title>Draft genome sequence of the Amantichitinum ursilacus IGB-41, a new chitin-degrading bacterium.</title>
        <authorList>
            <person name="Kirstahler P."/>
            <person name="Guenther M."/>
            <person name="Grumaz C."/>
            <person name="Rupp S."/>
            <person name="Zibek S."/>
            <person name="Sohn K."/>
        </authorList>
    </citation>
    <scope>NUCLEOTIDE SEQUENCE [LARGE SCALE GENOMIC DNA]</scope>
    <source>
        <strain evidence="3 4">IGB-41</strain>
    </source>
</reference>
<dbReference type="Pfam" id="PF07589">
    <property type="entry name" value="PEP-CTERM"/>
    <property type="match status" value="1"/>
</dbReference>
<feature type="signal peptide" evidence="1">
    <location>
        <begin position="1"/>
        <end position="19"/>
    </location>
</feature>
<feature type="chain" id="PRO_5005863082" evidence="1">
    <location>
        <begin position="20"/>
        <end position="244"/>
    </location>
</feature>
<evidence type="ECO:0000256" key="1">
    <source>
        <dbReference type="SAM" id="SignalP"/>
    </source>
</evidence>
<proteinExistence type="predicted"/>
<dbReference type="EMBL" id="LAQT01000002">
    <property type="protein sequence ID" value="KPC54485.1"/>
    <property type="molecule type" value="Genomic_DNA"/>
</dbReference>
<protein>
    <submittedName>
        <fullName evidence="3">PEP-CTERM motif protein</fullName>
    </submittedName>
</protein>
<feature type="domain" description="Ice-binding protein C-terminal" evidence="2">
    <location>
        <begin position="214"/>
        <end position="236"/>
    </location>
</feature>
<sequence length="244" mass="26425">MRLSFILLGGVLLSPLAMANSYVIDTAGYTLTIGGIADAPTLQSYDFFSQRPFGEPGVQEALSGQFTLPTIDLPAGSQYQNEFTLSLVIKPGWAFNYLTFSASNLTYLSSGTEPLPTFSAKWNATAYGSAAADTVELPITEGYLEQPGWKTGDLRYAYYWVDEPSVGASNYPLDLATHPYQVDLNNLLTLSEPDGSTALGTSFTPLVDVSVMRAVPEPETWALMGLGLVGMVGARRSRRVNRVR</sequence>
<accession>A0A0N0XKS5</accession>
<dbReference type="NCBIfam" id="TIGR02595">
    <property type="entry name" value="PEP_CTERM"/>
    <property type="match status" value="1"/>
</dbReference>
<comment type="caution">
    <text evidence="3">The sequence shown here is derived from an EMBL/GenBank/DDBJ whole genome shotgun (WGS) entry which is preliminary data.</text>
</comment>
<evidence type="ECO:0000313" key="3">
    <source>
        <dbReference type="EMBL" id="KPC54485.1"/>
    </source>
</evidence>
<keyword evidence="1" id="KW-0732">Signal</keyword>
<gene>
    <name evidence="3" type="ORF">WG78_02880</name>
</gene>
<dbReference type="AlphaFoldDB" id="A0A0N0XKS5"/>
<evidence type="ECO:0000313" key="4">
    <source>
        <dbReference type="Proteomes" id="UP000037939"/>
    </source>
</evidence>
<dbReference type="Proteomes" id="UP000037939">
    <property type="component" value="Unassembled WGS sequence"/>
</dbReference>